<feature type="transmembrane region" description="Helical" evidence="1">
    <location>
        <begin position="40"/>
        <end position="59"/>
    </location>
</feature>
<dbReference type="AlphaFoldDB" id="A0A930FS78"/>
<evidence type="ECO:0000313" key="3">
    <source>
        <dbReference type="Proteomes" id="UP000757890"/>
    </source>
</evidence>
<keyword evidence="1" id="KW-0812">Transmembrane</keyword>
<comment type="caution">
    <text evidence="2">The sequence shown here is derived from an EMBL/GenBank/DDBJ whole genome shotgun (WGS) entry which is preliminary data.</text>
</comment>
<feature type="transmembrane region" description="Helical" evidence="1">
    <location>
        <begin position="104"/>
        <end position="122"/>
    </location>
</feature>
<feature type="transmembrane region" description="Helical" evidence="1">
    <location>
        <begin position="6"/>
        <end position="28"/>
    </location>
</feature>
<name>A0A930FS78_9FIRM</name>
<dbReference type="RefSeq" id="WP_276641213.1">
    <property type="nucleotide sequence ID" value="NZ_CATZUD010000032.1"/>
</dbReference>
<evidence type="ECO:0000313" key="2">
    <source>
        <dbReference type="EMBL" id="MBF1130293.1"/>
    </source>
</evidence>
<keyword evidence="1" id="KW-1133">Transmembrane helix</keyword>
<organism evidence="2 3">
    <name type="scientific">Dialister invisus</name>
    <dbReference type="NCBI Taxonomy" id="218538"/>
    <lineage>
        <taxon>Bacteria</taxon>
        <taxon>Bacillati</taxon>
        <taxon>Bacillota</taxon>
        <taxon>Negativicutes</taxon>
        <taxon>Veillonellales</taxon>
        <taxon>Veillonellaceae</taxon>
        <taxon>Dialister</taxon>
    </lineage>
</organism>
<dbReference type="EMBL" id="JABZMK010000156">
    <property type="protein sequence ID" value="MBF1130293.1"/>
    <property type="molecule type" value="Genomic_DNA"/>
</dbReference>
<evidence type="ECO:0000256" key="1">
    <source>
        <dbReference type="SAM" id="Phobius"/>
    </source>
</evidence>
<gene>
    <name evidence="2" type="ORF">HXL70_09700</name>
</gene>
<accession>A0A930FS78</accession>
<keyword evidence="1" id="KW-0472">Membrane</keyword>
<protein>
    <submittedName>
        <fullName evidence="2">Uncharacterized protein</fullName>
    </submittedName>
</protein>
<proteinExistence type="predicted"/>
<feature type="transmembrane region" description="Helical" evidence="1">
    <location>
        <begin position="71"/>
        <end position="92"/>
    </location>
</feature>
<dbReference type="Proteomes" id="UP000757890">
    <property type="component" value="Unassembled WGS sequence"/>
</dbReference>
<sequence>MMKNIYDLLLIVICIAFFRSFILKKYFFEKEKILRENAPVIFLPITIALILNIFFIVMIDIEVINNHFEIYAYNSLEFFGFVWVGLSVYTRWKYDKEHEHNMTKGKGAIIGVILLALILLFLHL</sequence>
<reference evidence="2" key="1">
    <citation type="submission" date="2020-04" db="EMBL/GenBank/DDBJ databases">
        <title>Deep metagenomics examines the oral microbiome during advanced dental caries in children, revealing novel taxa and co-occurrences with host molecules.</title>
        <authorList>
            <person name="Baker J.L."/>
            <person name="Morton J.T."/>
            <person name="Dinis M."/>
            <person name="Alvarez R."/>
            <person name="Tran N.C."/>
            <person name="Knight R."/>
            <person name="Edlund A."/>
        </authorList>
    </citation>
    <scope>NUCLEOTIDE SEQUENCE</scope>
    <source>
        <strain evidence="2">JCVI_32_bin.14</strain>
    </source>
</reference>